<keyword evidence="3" id="KW-1185">Reference proteome</keyword>
<dbReference type="NCBIfam" id="TIGR02937">
    <property type="entry name" value="sigma70-ECF"/>
    <property type="match status" value="1"/>
</dbReference>
<dbReference type="InterPro" id="IPR011517">
    <property type="entry name" value="RNA_pol_sigma70_ECF-like"/>
</dbReference>
<protein>
    <submittedName>
        <fullName evidence="2">Extracytoplasmic sigma factor ECF</fullName>
    </submittedName>
</protein>
<dbReference type="SUPFAM" id="SSF88659">
    <property type="entry name" value="Sigma3 and sigma4 domains of RNA polymerase sigma factors"/>
    <property type="match status" value="1"/>
</dbReference>
<comment type="caution">
    <text evidence="2">The sequence shown here is derived from an EMBL/GenBank/DDBJ whole genome shotgun (WGS) entry which is preliminary data.</text>
</comment>
<reference evidence="2" key="2">
    <citation type="submission" date="2023-01" db="EMBL/GenBank/DDBJ databases">
        <title>Draft genome sequence of Algimonas porphyrae strain NBRC 108216.</title>
        <authorList>
            <person name="Sun Q."/>
            <person name="Mori K."/>
        </authorList>
    </citation>
    <scope>NUCLEOTIDE SEQUENCE</scope>
    <source>
        <strain evidence="2">NBRC 108216</strain>
    </source>
</reference>
<proteinExistence type="predicted"/>
<dbReference type="InterPro" id="IPR036388">
    <property type="entry name" value="WH-like_DNA-bd_sf"/>
</dbReference>
<dbReference type="EMBL" id="BSNJ01000011">
    <property type="protein sequence ID" value="GLQ22106.1"/>
    <property type="molecule type" value="Genomic_DNA"/>
</dbReference>
<dbReference type="Proteomes" id="UP001161390">
    <property type="component" value="Unassembled WGS sequence"/>
</dbReference>
<dbReference type="RefSeq" id="WP_284374376.1">
    <property type="nucleotide sequence ID" value="NZ_BSNJ01000011.1"/>
</dbReference>
<accession>A0ABQ5V3J9</accession>
<dbReference type="InterPro" id="IPR053812">
    <property type="entry name" value="HTH_Sigma70_ECF-like"/>
</dbReference>
<name>A0ABQ5V3J9_9PROT</name>
<organism evidence="2 3">
    <name type="scientific">Algimonas porphyrae</name>
    <dbReference type="NCBI Taxonomy" id="1128113"/>
    <lineage>
        <taxon>Bacteria</taxon>
        <taxon>Pseudomonadati</taxon>
        <taxon>Pseudomonadota</taxon>
        <taxon>Alphaproteobacteria</taxon>
        <taxon>Maricaulales</taxon>
        <taxon>Robiginitomaculaceae</taxon>
        <taxon>Algimonas</taxon>
    </lineage>
</organism>
<dbReference type="Pfam" id="PF07638">
    <property type="entry name" value="Sigma70_ECF"/>
    <property type="match status" value="1"/>
</dbReference>
<dbReference type="Gene3D" id="1.10.10.10">
    <property type="entry name" value="Winged helix-like DNA-binding domain superfamily/Winged helix DNA-binding domain"/>
    <property type="match status" value="1"/>
</dbReference>
<evidence type="ECO:0000313" key="2">
    <source>
        <dbReference type="EMBL" id="GLQ22106.1"/>
    </source>
</evidence>
<dbReference type="InterPro" id="IPR014284">
    <property type="entry name" value="RNA_pol_sigma-70_dom"/>
</dbReference>
<evidence type="ECO:0000313" key="3">
    <source>
        <dbReference type="Proteomes" id="UP001161390"/>
    </source>
</evidence>
<dbReference type="NCBIfam" id="TIGR02999">
    <property type="entry name" value="Sig-70_X6"/>
    <property type="match status" value="1"/>
</dbReference>
<reference evidence="2" key="1">
    <citation type="journal article" date="2014" name="Int. J. Syst. Evol. Microbiol.">
        <title>Complete genome of a new Firmicutes species belonging to the dominant human colonic microbiota ('Ruminococcus bicirculans') reveals two chromosomes and a selective capacity to utilize plant glucans.</title>
        <authorList>
            <consortium name="NISC Comparative Sequencing Program"/>
            <person name="Wegmann U."/>
            <person name="Louis P."/>
            <person name="Goesmann A."/>
            <person name="Henrissat B."/>
            <person name="Duncan S.H."/>
            <person name="Flint H.J."/>
        </authorList>
    </citation>
    <scope>NUCLEOTIDE SEQUENCE</scope>
    <source>
        <strain evidence="2">NBRC 108216</strain>
    </source>
</reference>
<sequence>MTLSITAPTSTEGICLQTAALVSEHYETLKTLARAKRRQLRAGQTLLTTDLLHESWLRLREKGDWSDEAHFTRTMVRAMRYVIIDHARQKLAAKRGDGAVHASYDELSDILPEYRENPAEIVEIGDLLERLADIKDRFADVVTMRYFGGFTEDETAEILGVTTRTVRRDWLFAKAWLAAEMTAQD</sequence>
<dbReference type="InterPro" id="IPR013324">
    <property type="entry name" value="RNA_pol_sigma_r3/r4-like"/>
</dbReference>
<evidence type="ECO:0000259" key="1">
    <source>
        <dbReference type="Pfam" id="PF07638"/>
    </source>
</evidence>
<gene>
    <name evidence="2" type="ORF">GCM10007854_30610</name>
</gene>
<feature type="domain" description="RNA polymerase sigma-70 ECF-like HTH" evidence="1">
    <location>
        <begin position="17"/>
        <end position="182"/>
    </location>
</feature>